<keyword evidence="3" id="KW-1185">Reference proteome</keyword>
<comment type="caution">
    <text evidence="2">The sequence shown here is derived from an EMBL/GenBank/DDBJ whole genome shotgun (WGS) entry which is preliminary data.</text>
</comment>
<gene>
    <name evidence="2" type="ORF">BWQ96_09872</name>
</gene>
<dbReference type="PANTHER" id="PTHR11889">
    <property type="entry name" value="HEDGEHOG"/>
    <property type="match status" value="1"/>
</dbReference>
<dbReference type="Gene3D" id="2.170.16.10">
    <property type="entry name" value="Hedgehog/Intein (Hint) domain"/>
    <property type="match status" value="1"/>
</dbReference>
<dbReference type="InterPro" id="IPR050387">
    <property type="entry name" value="Hedgehog_Signaling"/>
</dbReference>
<organism evidence="2 3">
    <name type="scientific">Gracilariopsis chorda</name>
    <dbReference type="NCBI Taxonomy" id="448386"/>
    <lineage>
        <taxon>Eukaryota</taxon>
        <taxon>Rhodophyta</taxon>
        <taxon>Florideophyceae</taxon>
        <taxon>Rhodymeniophycidae</taxon>
        <taxon>Gracilariales</taxon>
        <taxon>Gracilariaceae</taxon>
        <taxon>Gracilariopsis</taxon>
    </lineage>
</organism>
<dbReference type="Proteomes" id="UP000247409">
    <property type="component" value="Unassembled WGS sequence"/>
</dbReference>
<dbReference type="OrthoDB" id="5212at2759"/>
<dbReference type="InterPro" id="IPR001767">
    <property type="entry name" value="Hedgehog_Hint"/>
</dbReference>
<dbReference type="AlphaFoldDB" id="A0A2V3IED5"/>
<name>A0A2V3IED5_9FLOR</name>
<reference evidence="2 3" key="1">
    <citation type="journal article" date="2018" name="Mol. Biol. Evol.">
        <title>Analysis of the draft genome of the red seaweed Gracilariopsis chorda provides insights into genome size evolution in Rhodophyta.</title>
        <authorList>
            <person name="Lee J."/>
            <person name="Yang E.C."/>
            <person name="Graf L."/>
            <person name="Yang J.H."/>
            <person name="Qiu H."/>
            <person name="Zel Zion U."/>
            <person name="Chan C.X."/>
            <person name="Stephens T.G."/>
            <person name="Weber A.P.M."/>
            <person name="Boo G.H."/>
            <person name="Boo S.M."/>
            <person name="Kim K.M."/>
            <person name="Shin Y."/>
            <person name="Jung M."/>
            <person name="Lee S.J."/>
            <person name="Yim H.S."/>
            <person name="Lee J.H."/>
            <person name="Bhattacharya D."/>
            <person name="Yoon H.S."/>
        </authorList>
    </citation>
    <scope>NUCLEOTIDE SEQUENCE [LARGE SCALE GENOMIC DNA]</scope>
    <source>
        <strain evidence="2 3">SKKU-2015</strain>
        <tissue evidence="2">Whole body</tissue>
    </source>
</reference>
<feature type="domain" description="Hedgehog protein Hint" evidence="1">
    <location>
        <begin position="448"/>
        <end position="618"/>
    </location>
</feature>
<dbReference type="EMBL" id="NBIV01000298">
    <property type="protein sequence ID" value="PXF40412.1"/>
    <property type="molecule type" value="Genomic_DNA"/>
</dbReference>
<sequence>MPTSVTRSVAQLNESTLRELGLLHRRTHPHQQPSVIHFDHLIRDMTFTFTAVLLIVVVVFCLVDRAEAEISYKHCLGPADTGGQAAQGRFFNVCVQEEHFENLTREWDFSKSVIRNTQFTGCTFHFPTSRNQALDDTTWNNVTFKACTFGGKQGTQKQIASFSHATMQNVLFEDCVFSSSFDLSFEKFSLDSVTFRNCIFRNEIRFAKGDVSRMTISHSILGSPTANGTEKNGGNMLMSEMSLHRILIHSTIGSGSIRIQSASVDELEVISSRIGALSCHEQVTNKDGRAKKRITLDRSLIKNVSFTDGFYCDQTEITGLDLLDIRVRNHLDLSKSDIVNLVVKNITSYADDVCSSFSLRDATVEGDTLSDVATTKITFAGAKFMEGITFVNVSISNKDIDLSGTIFSQEIINKECCTLSCLKTGCMCDISHEALVCPKGNASTNVNAKDSCFPARSVVKTVNPLGSCVYKTMEEIHFGDALFYKFGVDTSDVYFFGHKTSSQWGVYRRVTATTNELENERTYVLYISHAHILPVAGRGKIPARMVMVGDKLFTDRGDLATVSVLEDQVMRGMYSPITTSGSLSVDGIIVSAYTEILPERTAAAMLAPFRALYDNSRWGRVILRRMNWLHERSAADYVRMFKATIAGLYKLAGWRSLHMQST</sequence>
<dbReference type="Pfam" id="PF01079">
    <property type="entry name" value="Hint"/>
    <property type="match status" value="1"/>
</dbReference>
<dbReference type="Gene3D" id="2.160.20.80">
    <property type="entry name" value="E3 ubiquitin-protein ligase SopA"/>
    <property type="match status" value="1"/>
</dbReference>
<evidence type="ECO:0000313" key="3">
    <source>
        <dbReference type="Proteomes" id="UP000247409"/>
    </source>
</evidence>
<dbReference type="InterPro" id="IPR036844">
    <property type="entry name" value="Hint_dom_sf"/>
</dbReference>
<dbReference type="SUPFAM" id="SSF141571">
    <property type="entry name" value="Pentapeptide repeat-like"/>
    <property type="match status" value="1"/>
</dbReference>
<evidence type="ECO:0000259" key="1">
    <source>
        <dbReference type="Pfam" id="PF01079"/>
    </source>
</evidence>
<protein>
    <recommendedName>
        <fullName evidence="1">Hedgehog protein Hint domain-containing protein</fullName>
    </recommendedName>
</protein>
<proteinExistence type="predicted"/>
<dbReference type="PANTHER" id="PTHR11889:SF31">
    <property type="entry name" value="PROTEIN HEDGEHOG"/>
    <property type="match status" value="1"/>
</dbReference>
<evidence type="ECO:0000313" key="2">
    <source>
        <dbReference type="EMBL" id="PXF40412.1"/>
    </source>
</evidence>
<dbReference type="STRING" id="448386.A0A2V3IED5"/>
<dbReference type="GO" id="GO:0016540">
    <property type="term" value="P:protein autoprocessing"/>
    <property type="evidence" value="ECO:0007669"/>
    <property type="project" value="InterPro"/>
</dbReference>
<accession>A0A2V3IED5</accession>
<dbReference type="SUPFAM" id="SSF51294">
    <property type="entry name" value="Hedgehog/intein (Hint) domain"/>
    <property type="match status" value="1"/>
</dbReference>